<dbReference type="GO" id="GO:0009063">
    <property type="term" value="P:amino acid catabolic process"/>
    <property type="evidence" value="ECO:0007669"/>
    <property type="project" value="InterPro"/>
</dbReference>
<dbReference type="RefSeq" id="WP_069910699.1">
    <property type="nucleotide sequence ID" value="NZ_LAJE02000235.1"/>
</dbReference>
<dbReference type="InterPro" id="IPR034593">
    <property type="entry name" value="DgoD-like"/>
</dbReference>
<dbReference type="SMART" id="SM00922">
    <property type="entry name" value="MR_MLE"/>
    <property type="match status" value="1"/>
</dbReference>
<name>A0A1E5XN88_9HYPH</name>
<dbReference type="InterPro" id="IPR036849">
    <property type="entry name" value="Enolase-like_C_sf"/>
</dbReference>
<proteinExistence type="inferred from homology"/>
<dbReference type="AlphaFoldDB" id="A0A1E5XN88"/>
<dbReference type="PROSITE" id="PS00908">
    <property type="entry name" value="MR_MLE_1"/>
    <property type="match status" value="1"/>
</dbReference>
<reference evidence="3 4" key="1">
    <citation type="journal article" date="2015" name="Genome Announc.">
        <title>Genome Assemblies of Three Soil-Associated Devosia species: D. insulae, D. limi, and D. soli.</title>
        <authorList>
            <person name="Hassan Y.I."/>
            <person name="Lepp D."/>
            <person name="Zhou T."/>
        </authorList>
    </citation>
    <scope>NUCLEOTIDE SEQUENCE [LARGE SCALE GENOMIC DNA]</scope>
    <source>
        <strain evidence="3 4">DS-56</strain>
    </source>
</reference>
<dbReference type="NCBIfam" id="NF043051">
    <property type="entry name" value="ManoateDhtManD"/>
    <property type="match status" value="1"/>
</dbReference>
<dbReference type="PANTHER" id="PTHR48080:SF6">
    <property type="entry name" value="STARVATION-SENSING PROTEIN RSPA"/>
    <property type="match status" value="1"/>
</dbReference>
<sequence>MKIKEIKVIVCSPGRNFTTVKIITDEGVYGIGDGTVNGRELSVASYLEDHVAPALIGMDPLRTEDIWQYLYKGAYWRRGPITMAAISAIDMALWDIKAKVAGLPLYQLLGGRSRDKVMVYRHASGLEISEVVERVLAIKETGVEAIRAQVAIPGLPPIYGTGDSTDTAALKGRGAIVPHEEVWATHKYLPLVPKLFEKVRDAVGWDVHLLHDVHHRLTPIEAARLGKDLEPYRLFWLEDAIPAELQEGFRIIRQHTTQPLAVGEVFNSIYDTHTLITEQLIDYARVTSTHAGGVTGIKKIFDLAAIYHVKSACHGPQDVSPIAMGCNIHLDVAIPNFGIQEFASYTEQMFDVFKCAWSYDRGYLQPGEVPGHGVDFDESLAAKYPYKQAYLPIARLEDGAMTSW</sequence>
<dbReference type="InterPro" id="IPR029017">
    <property type="entry name" value="Enolase-like_N"/>
</dbReference>
<dbReference type="SFLD" id="SFLDS00001">
    <property type="entry name" value="Enolase"/>
    <property type="match status" value="1"/>
</dbReference>
<gene>
    <name evidence="3" type="ORF">VW23_001385</name>
</gene>
<evidence type="ECO:0000259" key="2">
    <source>
        <dbReference type="SMART" id="SM00922"/>
    </source>
</evidence>
<dbReference type="EMBL" id="LAJE02000235">
    <property type="protein sequence ID" value="OEO30067.1"/>
    <property type="molecule type" value="Genomic_DNA"/>
</dbReference>
<dbReference type="Proteomes" id="UP000095463">
    <property type="component" value="Unassembled WGS sequence"/>
</dbReference>
<dbReference type="Pfam" id="PF02746">
    <property type="entry name" value="MR_MLE_N"/>
    <property type="match status" value="1"/>
</dbReference>
<dbReference type="OrthoDB" id="9802699at2"/>
<dbReference type="Pfam" id="PF13378">
    <property type="entry name" value="MR_MLE_C"/>
    <property type="match status" value="1"/>
</dbReference>
<organism evidence="3 4">
    <name type="scientific">Devosia insulae DS-56</name>
    <dbReference type="NCBI Taxonomy" id="1116389"/>
    <lineage>
        <taxon>Bacteria</taxon>
        <taxon>Pseudomonadati</taxon>
        <taxon>Pseudomonadota</taxon>
        <taxon>Alphaproteobacteria</taxon>
        <taxon>Hyphomicrobiales</taxon>
        <taxon>Devosiaceae</taxon>
        <taxon>Devosia</taxon>
    </lineage>
</organism>
<feature type="domain" description="Mandelate racemase/muconate lactonizing enzyme C-terminal" evidence="2">
    <location>
        <begin position="128"/>
        <end position="259"/>
    </location>
</feature>
<evidence type="ECO:0000256" key="1">
    <source>
        <dbReference type="ARBA" id="ARBA00010339"/>
    </source>
</evidence>
<comment type="similarity">
    <text evidence="1">Belongs to the mandelate racemase/muconate lactonizing enzyme family. GalD subfamily.</text>
</comment>
<dbReference type="GO" id="GO:0008927">
    <property type="term" value="F:mannonate dehydratase activity"/>
    <property type="evidence" value="ECO:0007669"/>
    <property type="project" value="UniProtKB-ARBA"/>
</dbReference>
<dbReference type="Gene3D" id="3.30.390.10">
    <property type="entry name" value="Enolase-like, N-terminal domain"/>
    <property type="match status" value="1"/>
</dbReference>
<dbReference type="Gene3D" id="3.20.20.120">
    <property type="entry name" value="Enolase-like C-terminal domain"/>
    <property type="match status" value="1"/>
</dbReference>
<dbReference type="InterPro" id="IPR029065">
    <property type="entry name" value="Enolase_C-like"/>
</dbReference>
<dbReference type="InterPro" id="IPR013342">
    <property type="entry name" value="Mandelate_racemase_C"/>
</dbReference>
<dbReference type="InterPro" id="IPR013341">
    <property type="entry name" value="Mandelate_racemase_N_dom"/>
</dbReference>
<dbReference type="NCBIfam" id="NF011654">
    <property type="entry name" value="PRK15072.1"/>
    <property type="match status" value="1"/>
</dbReference>
<evidence type="ECO:0000313" key="4">
    <source>
        <dbReference type="Proteomes" id="UP000095463"/>
    </source>
</evidence>
<accession>A0A1E5XN88</accession>
<keyword evidence="4" id="KW-1185">Reference proteome</keyword>
<dbReference type="GO" id="GO:0016052">
    <property type="term" value="P:carbohydrate catabolic process"/>
    <property type="evidence" value="ECO:0007669"/>
    <property type="project" value="UniProtKB-ARBA"/>
</dbReference>
<dbReference type="InterPro" id="IPR034589">
    <property type="entry name" value="D-mannonate_dehydratase-like"/>
</dbReference>
<dbReference type="SUPFAM" id="SSF54826">
    <property type="entry name" value="Enolase N-terminal domain-like"/>
    <property type="match status" value="1"/>
</dbReference>
<dbReference type="GO" id="GO:0000287">
    <property type="term" value="F:magnesium ion binding"/>
    <property type="evidence" value="ECO:0007669"/>
    <property type="project" value="UniProtKB-ARBA"/>
</dbReference>
<dbReference type="SUPFAM" id="SSF51604">
    <property type="entry name" value="Enolase C-terminal domain-like"/>
    <property type="match status" value="1"/>
</dbReference>
<dbReference type="SFLD" id="SFLDG00033">
    <property type="entry name" value="mannonate_dehydratase"/>
    <property type="match status" value="1"/>
</dbReference>
<protein>
    <submittedName>
        <fullName evidence="3">Bifunctional D-altronate/D-mannonate dehydratase</fullName>
    </submittedName>
</protein>
<evidence type="ECO:0000313" key="3">
    <source>
        <dbReference type="EMBL" id="OEO30067.1"/>
    </source>
</evidence>
<comment type="caution">
    <text evidence="3">The sequence shown here is derived from an EMBL/GenBank/DDBJ whole genome shotgun (WGS) entry which is preliminary data.</text>
</comment>
<dbReference type="InterPro" id="IPR018110">
    <property type="entry name" value="Mandel_Rmase/mucon_lact_enz_CS"/>
</dbReference>
<dbReference type="PANTHER" id="PTHR48080">
    <property type="entry name" value="D-GALACTONATE DEHYDRATASE-RELATED"/>
    <property type="match status" value="1"/>
</dbReference>